<feature type="chain" id="PRO_5047415979" evidence="1">
    <location>
        <begin position="20"/>
        <end position="1187"/>
    </location>
</feature>
<evidence type="ECO:0000313" key="4">
    <source>
        <dbReference type="Proteomes" id="UP001275932"/>
    </source>
</evidence>
<evidence type="ECO:0000256" key="1">
    <source>
        <dbReference type="SAM" id="SignalP"/>
    </source>
</evidence>
<keyword evidence="4" id="KW-1185">Reference proteome</keyword>
<dbReference type="InterPro" id="IPR011989">
    <property type="entry name" value="ARM-like"/>
</dbReference>
<dbReference type="InterPro" id="IPR016024">
    <property type="entry name" value="ARM-type_fold"/>
</dbReference>
<comment type="caution">
    <text evidence="3">The sequence shown here is derived from an EMBL/GenBank/DDBJ whole genome shotgun (WGS) entry which is preliminary data.</text>
</comment>
<dbReference type="Pfam" id="PF00754">
    <property type="entry name" value="F5_F8_type_C"/>
    <property type="match status" value="2"/>
</dbReference>
<evidence type="ECO:0000313" key="3">
    <source>
        <dbReference type="EMBL" id="MDX8415242.1"/>
    </source>
</evidence>
<dbReference type="PANTHER" id="PTHR40469">
    <property type="entry name" value="SECRETED GLYCOSYL HYDROLASE"/>
    <property type="match status" value="1"/>
</dbReference>
<dbReference type="SUPFAM" id="SSF49785">
    <property type="entry name" value="Galactose-binding domain-like"/>
    <property type="match status" value="2"/>
</dbReference>
<accession>A0ABU4WIB6</accession>
<reference evidence="3 4" key="1">
    <citation type="submission" date="2022-03" db="EMBL/GenBank/DDBJ databases">
        <title>Novel taxa within the pig intestine.</title>
        <authorList>
            <person name="Wylensek D."/>
            <person name="Bishof K."/>
            <person name="Afrizal A."/>
            <person name="Clavel T."/>
        </authorList>
    </citation>
    <scope>NUCLEOTIDE SEQUENCE [LARGE SCALE GENOMIC DNA]</scope>
    <source>
        <strain evidence="3 4">CLA-KB-P66</strain>
    </source>
</reference>
<dbReference type="InterPro" id="IPR029062">
    <property type="entry name" value="Class_I_gatase-like"/>
</dbReference>
<dbReference type="InterPro" id="IPR008979">
    <property type="entry name" value="Galactose-bd-like_sf"/>
</dbReference>
<gene>
    <name evidence="3" type="ORF">MOX91_03490</name>
</gene>
<dbReference type="InterPro" id="IPR029010">
    <property type="entry name" value="ThuA-like"/>
</dbReference>
<feature type="domain" description="F5/8 type C" evidence="2">
    <location>
        <begin position="1043"/>
        <end position="1187"/>
    </location>
</feature>
<evidence type="ECO:0000259" key="2">
    <source>
        <dbReference type="PROSITE" id="PS50022"/>
    </source>
</evidence>
<organism evidence="3 4">
    <name type="scientific">Intestinicryptomonas porci</name>
    <dbReference type="NCBI Taxonomy" id="2926320"/>
    <lineage>
        <taxon>Bacteria</taxon>
        <taxon>Pseudomonadati</taxon>
        <taxon>Verrucomicrobiota</taxon>
        <taxon>Opitutia</taxon>
        <taxon>Opitutales</taxon>
        <taxon>Intestinicryptomonaceae</taxon>
        <taxon>Intestinicryptomonas</taxon>
    </lineage>
</organism>
<dbReference type="SUPFAM" id="SSF48371">
    <property type="entry name" value="ARM repeat"/>
    <property type="match status" value="1"/>
</dbReference>
<dbReference type="Proteomes" id="UP001275932">
    <property type="component" value="Unassembled WGS sequence"/>
</dbReference>
<dbReference type="PROSITE" id="PS50022">
    <property type="entry name" value="FA58C_3"/>
    <property type="match status" value="1"/>
</dbReference>
<name>A0ABU4WIB6_9BACT</name>
<dbReference type="Gene3D" id="2.60.120.260">
    <property type="entry name" value="Galactose-binding domain-like"/>
    <property type="match status" value="2"/>
</dbReference>
<dbReference type="RefSeq" id="WP_370396690.1">
    <property type="nucleotide sequence ID" value="NZ_JALBUT010000003.1"/>
</dbReference>
<dbReference type="PANTHER" id="PTHR40469:SF2">
    <property type="entry name" value="GALACTOSE-BINDING DOMAIN-LIKE SUPERFAMILY PROTEIN"/>
    <property type="match status" value="1"/>
</dbReference>
<dbReference type="SUPFAM" id="SSF52317">
    <property type="entry name" value="Class I glutamine amidotransferase-like"/>
    <property type="match status" value="1"/>
</dbReference>
<protein>
    <submittedName>
        <fullName evidence="3">ThuA domain-containing protein</fullName>
    </submittedName>
</protein>
<dbReference type="Gene3D" id="3.40.50.880">
    <property type="match status" value="1"/>
</dbReference>
<dbReference type="Gene3D" id="1.25.10.10">
    <property type="entry name" value="Leucine-rich Repeat Variant"/>
    <property type="match status" value="1"/>
</dbReference>
<keyword evidence="1" id="KW-0732">Signal</keyword>
<feature type="signal peptide" evidence="1">
    <location>
        <begin position="1"/>
        <end position="19"/>
    </location>
</feature>
<dbReference type="Pfam" id="PF06283">
    <property type="entry name" value="ThuA"/>
    <property type="match status" value="1"/>
</dbReference>
<sequence>MKKSFIMALGALFAGAAFAQHYERPDVVLTAEQVKMTADAAPKKLHVKPKKIRNFLVWSRTEGFRHTEGIPAFNELMKVLVARSDGMWKVKFSEDVKDFELENLKKYDCVIINNCTGRFFESYRDEREKMSGAEKNADTAANIKYRDNLIKYVEEGGGIMGMHAACDAMDCKDNSNPGEKFPAYPVMMGGRFAGHPWGAGNSAVTVLVEDPSHPTLLGLWENNEFKIQDEIYTFIEEYGYDRDKQRILLSLDFDRSPKDGGRDPMLETRRKNKDFGLSWVKKFGKGRIFYGAFGHRLDVYWRNPKICEMYMRGLQYASGDLPADATPLGSEVQKKALAAASVNAVKTLRDIDYGDSLGPIETVFFRAYQAISESPETASQVEKICVSELKAKSGTNRYRKILSELLQVTAANSTAADVGEIIARDCVDKDPKSRFYTESLFISLARSKDKDAVSVLKKLSSNKADYIARDAVTALSYHKDSSILEFLKGKFASANKSGDTKMAWTAASAIARLETPNTLPALADAYKSAKNPMVKNLCAELIFANGELNKPALEKFANEIASDKNAPVNLRTLAAIELVKKGKVSGGVLTRDVIRVLGENKSVKIPAELSLANLPEEDKAEMIYALVKRGEGLEDILKVEPKTAGTAVAITEAISKFGVEDGIAKAVSFVPLYERNNDFRNAAFILASAKIKNKLQKFTTFSEKLEGRERDFMKVVISELDSSSAADFIFGIIKGNADESVKAAAFESLKNAVLKNSEVFVRTAEIYNTLPQGLKRPAMGLMVTCSRRACDDDMVAAATKLFDSAKTPAEKSQFMRFASANNSDAGVKMCLHAFKSNMQKQALSEISKWNNETALEPLVSLDKSLKNPEERKAVQSAIVTILANAGLPDHSAADYIIKNAVQKSDAKKVEKLRRLNLANFKMEELPNGIKGTCFKNSGELKSAFDGNLGSRWSSGESRKPGQWIQFELPKARFLSEIHLNSANSAGDVTLNPKLFAGETLDDFDEVKCDVKTEKGVVILKFNKPRKVKMVRVENNGEGGNWWSIHEVVFVNDPSVYKEGLKKVANGISASSSSGANPKDAFDGNINSRWSTNAAREPGQWFMIAFDNPRSVSEIALLLGDSTGDRVLSPTVFAGDSIEKMDSVKINYKRDMKQDTLKLEKPVKAKYFRIENNKQSGGYWSIHEIEVK</sequence>
<dbReference type="InterPro" id="IPR000421">
    <property type="entry name" value="FA58C"/>
</dbReference>
<dbReference type="EMBL" id="JALBUT010000003">
    <property type="protein sequence ID" value="MDX8415242.1"/>
    <property type="molecule type" value="Genomic_DNA"/>
</dbReference>
<proteinExistence type="predicted"/>